<feature type="compositionally biased region" description="Polar residues" evidence="3">
    <location>
        <begin position="1227"/>
        <end position="1245"/>
    </location>
</feature>
<comment type="caution">
    <text evidence="6">The sequence shown here is derived from an EMBL/GenBank/DDBJ whole genome shotgun (WGS) entry which is preliminary data.</text>
</comment>
<feature type="repeat" description="ANK" evidence="2">
    <location>
        <begin position="1096"/>
        <end position="1128"/>
    </location>
</feature>
<feature type="repeat" description="ANK" evidence="2">
    <location>
        <begin position="981"/>
        <end position="1013"/>
    </location>
</feature>
<dbReference type="InterPro" id="IPR000845">
    <property type="entry name" value="Nucleoside_phosphorylase_d"/>
</dbReference>
<dbReference type="SUPFAM" id="SSF48403">
    <property type="entry name" value="Ankyrin repeat"/>
    <property type="match status" value="2"/>
</dbReference>
<dbReference type="EMBL" id="MOOE01000007">
    <property type="protein sequence ID" value="KAK1527383.1"/>
    <property type="molecule type" value="Genomic_DNA"/>
</dbReference>
<proteinExistence type="predicted"/>
<dbReference type="SUPFAM" id="SSF52540">
    <property type="entry name" value="P-loop containing nucleoside triphosphate hydrolases"/>
    <property type="match status" value="1"/>
</dbReference>
<dbReference type="InterPro" id="IPR056884">
    <property type="entry name" value="NPHP3-like_N"/>
</dbReference>
<dbReference type="PRINTS" id="PR01415">
    <property type="entry name" value="ANKYRIN"/>
</dbReference>
<feature type="repeat" description="ANK" evidence="2">
    <location>
        <begin position="1130"/>
        <end position="1162"/>
    </location>
</feature>
<dbReference type="InterPro" id="IPR027417">
    <property type="entry name" value="P-loop_NTPase"/>
</dbReference>
<protein>
    <recommendedName>
        <fullName evidence="8">Nucleoside phosphorylase domain-containing protein</fullName>
    </recommendedName>
</protein>
<dbReference type="Pfam" id="PF01048">
    <property type="entry name" value="PNP_UDP_1"/>
    <property type="match status" value="1"/>
</dbReference>
<dbReference type="Pfam" id="PF00023">
    <property type="entry name" value="Ank"/>
    <property type="match status" value="2"/>
</dbReference>
<evidence type="ECO:0000313" key="7">
    <source>
        <dbReference type="Proteomes" id="UP001240678"/>
    </source>
</evidence>
<dbReference type="InterPro" id="IPR053137">
    <property type="entry name" value="NLR-like"/>
</dbReference>
<evidence type="ECO:0000256" key="1">
    <source>
        <dbReference type="ARBA" id="ARBA00022737"/>
    </source>
</evidence>
<keyword evidence="7" id="KW-1185">Reference proteome</keyword>
<feature type="compositionally biased region" description="Basic and acidic residues" evidence="3">
    <location>
        <begin position="24"/>
        <end position="33"/>
    </location>
</feature>
<dbReference type="PANTHER" id="PTHR46082">
    <property type="entry name" value="ATP/GTP-BINDING PROTEIN-RELATED"/>
    <property type="match status" value="1"/>
</dbReference>
<accession>A0AAI9YXE0</accession>
<dbReference type="SMART" id="SM00248">
    <property type="entry name" value="ANK"/>
    <property type="match status" value="10"/>
</dbReference>
<evidence type="ECO:0000313" key="6">
    <source>
        <dbReference type="EMBL" id="KAK1527383.1"/>
    </source>
</evidence>
<feature type="repeat" description="ANK" evidence="2">
    <location>
        <begin position="1324"/>
        <end position="1357"/>
    </location>
</feature>
<dbReference type="PROSITE" id="PS50297">
    <property type="entry name" value="ANK_REP_REGION"/>
    <property type="match status" value="6"/>
</dbReference>
<sequence>MFSDHAHHQQRTTGWQPTSAPRYATEKRERSVSSEEESCDGLTKRARTTGSLRMPNSAGQTLVKLSHEAYTVGWVCALPLEMAAARAMLDNEHQPLNMNPNDSNVYTFGNIGPHNIVIACLPSGQYGTNSAAVVANNMRWSFPSIQIGLMVGIGGGVPGKIDVRLGDVVVSNPTADSPGVVQYDFGKALNDGRFERIGNLNKPPPPVLAAVSSLRADHEFQPSRVPEILARMELHHPYMVEFSHRNVDEDRLFEASYEHSGETCEDCDRSRLVPRGLRPTNNPSIHYGIIASGNQVMKHAKTRDRLAKELGLICFEMEAAGLMDNFPCLVIRGICDYSDSHKAKRWQKYAAATAAAYAKELLSIIPPQGSSSFQRQPEVRDIATPSTDRKALLDSLKFDQIDKRHANIKTNHAKTCEWLLQHPDYVTWIDRKMYSQHHGFLWIRGKPGAGKSTIMKFAFSRARRRAASIGPSISFFFNARGEGLEKSTLGMYRSLLHQLLEKMPDLQVLLDINDGTQEFVVWDLEKTKTLFRNAVRKLGKRQLTCFIDALDECAESEVREMVEVFEDLGQYAVQNDLRFYVCFSSRHYPYIDIQYGQKLILEDQIGHERDLAEYVRTSLKAGTGPKSDEVIAEILRKASGVFMWVVLVVDILNKEYRKGRLFAVKSRLKEIPSELSELFQNILTRDQENLDDLLLCIQWVLYSARPLKREEYYFALASGLEPDTLGEWDPNEIPFEFMDRLIVSSSKGLAETTRSDDKTVQFIHESVRDFLIKDNGLRTLWPEMGTDFEAQSHNRLRDCCHEYSTQVNISKHLHDDDFLFRTSKKESIDFQAAIDHGFPFLKYATSQVLYHANAAARTVLQTEFLQQFPLEQWIQRNNIFEKHKTRRQKRDATNLLYILAERGFTKLVQTALHHNPNAEIHGGRHGYPLLAALKEGHEDVARLLLQWITSSARKIASTSYNTPESETSSQVHPSIDCTDKEGRTPLYFAAERGQIDIARMLFDLGAQPDLIPKDLSYSPLVRAAEKGQEVLVRFILEQRSALLAKVTTNTTLQSPLSVDGYEDIRKALLRAVETGNVGTARIILDTGVSIENGYEPNSTPLVAAVARGQRSSIEFLLESGADINKGGSMYGKNPIHEAIAAAHEAIIRLLIQKGCNLEARDATGRTPIHTACEWDGKPEMVALLLAEGANVYAQNDAGYTPLFIAASYGKDDIVRLLLSHSIPTHHSTNAGSMSSHKASQQQSDGGPSYLRHMVNKLGQTALFVAYGKVLGDLLNADLDPTHQDNLGQNFLHKACKRSDVSSEYLDDVQEAIEKGLEIDGRDYEGRTPLMNAAAEGLNPLVVKFLLRHGANPNARDNQGHTPLSEIILNVNSTPRIYLKYESILKHGLAALQSLLDGGADVTAPGPEGESLLDMAARQGEGAITELLREAMKRKGTDFMRIDMLV</sequence>
<feature type="region of interest" description="Disordered" evidence="3">
    <location>
        <begin position="1227"/>
        <end position="1246"/>
    </location>
</feature>
<dbReference type="SUPFAM" id="SSF53167">
    <property type="entry name" value="Purine and uridine phosphorylases"/>
    <property type="match status" value="1"/>
</dbReference>
<feature type="repeat" description="ANK" evidence="2">
    <location>
        <begin position="1197"/>
        <end position="1229"/>
    </location>
</feature>
<feature type="domain" description="Nucleoside phosphorylase" evidence="4">
    <location>
        <begin position="72"/>
        <end position="357"/>
    </location>
</feature>
<evidence type="ECO:0000256" key="3">
    <source>
        <dbReference type="SAM" id="MobiDB-lite"/>
    </source>
</evidence>
<dbReference type="Pfam" id="PF24883">
    <property type="entry name" value="NPHP3_N"/>
    <property type="match status" value="1"/>
</dbReference>
<dbReference type="PROSITE" id="PS50088">
    <property type="entry name" value="ANK_REPEAT"/>
    <property type="match status" value="6"/>
</dbReference>
<dbReference type="Gene3D" id="3.40.50.1580">
    <property type="entry name" value="Nucleoside phosphorylase domain"/>
    <property type="match status" value="1"/>
</dbReference>
<evidence type="ECO:0000259" key="5">
    <source>
        <dbReference type="Pfam" id="PF24883"/>
    </source>
</evidence>
<evidence type="ECO:0000259" key="4">
    <source>
        <dbReference type="Pfam" id="PF01048"/>
    </source>
</evidence>
<dbReference type="GeneID" id="85339355"/>
<feature type="repeat" description="ANK" evidence="2">
    <location>
        <begin position="1163"/>
        <end position="1196"/>
    </location>
</feature>
<dbReference type="RefSeq" id="XP_060313700.1">
    <property type="nucleotide sequence ID" value="XM_060455808.1"/>
</dbReference>
<gene>
    <name evidence="6" type="ORF">CCOS01_07645</name>
</gene>
<organism evidence="6 7">
    <name type="scientific">Colletotrichum costaricense</name>
    <dbReference type="NCBI Taxonomy" id="1209916"/>
    <lineage>
        <taxon>Eukaryota</taxon>
        <taxon>Fungi</taxon>
        <taxon>Dikarya</taxon>
        <taxon>Ascomycota</taxon>
        <taxon>Pezizomycotina</taxon>
        <taxon>Sordariomycetes</taxon>
        <taxon>Hypocreomycetidae</taxon>
        <taxon>Glomerellales</taxon>
        <taxon>Glomerellaceae</taxon>
        <taxon>Colletotrichum</taxon>
        <taxon>Colletotrichum acutatum species complex</taxon>
    </lineage>
</organism>
<dbReference type="Proteomes" id="UP001240678">
    <property type="component" value="Unassembled WGS sequence"/>
</dbReference>
<dbReference type="InterPro" id="IPR036770">
    <property type="entry name" value="Ankyrin_rpt-contain_sf"/>
</dbReference>
<keyword evidence="1" id="KW-0677">Repeat</keyword>
<dbReference type="Pfam" id="PF12796">
    <property type="entry name" value="Ank_2"/>
    <property type="match status" value="3"/>
</dbReference>
<feature type="region of interest" description="Disordered" evidence="3">
    <location>
        <begin position="1"/>
        <end position="53"/>
    </location>
</feature>
<evidence type="ECO:0000256" key="2">
    <source>
        <dbReference type="PROSITE-ProRule" id="PRU00023"/>
    </source>
</evidence>
<dbReference type="Gene3D" id="1.25.40.20">
    <property type="entry name" value="Ankyrin repeat-containing domain"/>
    <property type="match status" value="2"/>
</dbReference>
<reference evidence="6 7" key="1">
    <citation type="submission" date="2016-10" db="EMBL/GenBank/DDBJ databases">
        <title>The genome sequence of Colletotrichum fioriniae PJ7.</title>
        <authorList>
            <person name="Baroncelli R."/>
        </authorList>
    </citation>
    <scope>NUCLEOTIDE SEQUENCE [LARGE SCALE GENOMIC DNA]</scope>
    <source>
        <strain evidence="6 7">IMI 309622</strain>
    </source>
</reference>
<dbReference type="GO" id="GO:0009116">
    <property type="term" value="P:nucleoside metabolic process"/>
    <property type="evidence" value="ECO:0007669"/>
    <property type="project" value="InterPro"/>
</dbReference>
<dbReference type="InterPro" id="IPR035994">
    <property type="entry name" value="Nucleoside_phosphorylase_sf"/>
</dbReference>
<dbReference type="InterPro" id="IPR002110">
    <property type="entry name" value="Ankyrin_rpt"/>
</dbReference>
<keyword evidence="2" id="KW-0040">ANK repeat</keyword>
<dbReference type="GO" id="GO:0003824">
    <property type="term" value="F:catalytic activity"/>
    <property type="evidence" value="ECO:0007669"/>
    <property type="project" value="InterPro"/>
</dbReference>
<dbReference type="PANTHER" id="PTHR46082:SF11">
    <property type="entry name" value="AAA+ ATPASE DOMAIN-CONTAINING PROTEIN-RELATED"/>
    <property type="match status" value="1"/>
</dbReference>
<feature type="domain" description="Nephrocystin 3-like N-terminal" evidence="5">
    <location>
        <begin position="415"/>
        <end position="586"/>
    </location>
</feature>
<dbReference type="Gene3D" id="3.40.50.300">
    <property type="entry name" value="P-loop containing nucleotide triphosphate hydrolases"/>
    <property type="match status" value="1"/>
</dbReference>
<name>A0AAI9YXE0_9PEZI</name>
<evidence type="ECO:0008006" key="8">
    <source>
        <dbReference type="Google" id="ProtNLM"/>
    </source>
</evidence>